<accession>A0AAV4I0S8</accession>
<evidence type="ECO:0000313" key="1">
    <source>
        <dbReference type="EMBL" id="GFS02301.1"/>
    </source>
</evidence>
<dbReference type="EMBL" id="BMAT01012938">
    <property type="protein sequence ID" value="GFS02301.1"/>
    <property type="molecule type" value="Genomic_DNA"/>
</dbReference>
<gene>
    <name evidence="1" type="ORF">ElyMa_006442100</name>
</gene>
<evidence type="ECO:0000313" key="2">
    <source>
        <dbReference type="Proteomes" id="UP000762676"/>
    </source>
</evidence>
<dbReference type="AlphaFoldDB" id="A0AAV4I0S8"/>
<reference evidence="1 2" key="1">
    <citation type="journal article" date="2021" name="Elife">
        <title>Chloroplast acquisition without the gene transfer in kleptoplastic sea slugs, Plakobranchus ocellatus.</title>
        <authorList>
            <person name="Maeda T."/>
            <person name="Takahashi S."/>
            <person name="Yoshida T."/>
            <person name="Shimamura S."/>
            <person name="Takaki Y."/>
            <person name="Nagai Y."/>
            <person name="Toyoda A."/>
            <person name="Suzuki Y."/>
            <person name="Arimoto A."/>
            <person name="Ishii H."/>
            <person name="Satoh N."/>
            <person name="Nishiyama T."/>
            <person name="Hasebe M."/>
            <person name="Maruyama T."/>
            <person name="Minagawa J."/>
            <person name="Obokata J."/>
            <person name="Shigenobu S."/>
        </authorList>
    </citation>
    <scope>NUCLEOTIDE SEQUENCE [LARGE SCALE GENOMIC DNA]</scope>
</reference>
<dbReference type="Proteomes" id="UP000762676">
    <property type="component" value="Unassembled WGS sequence"/>
</dbReference>
<protein>
    <submittedName>
        <fullName evidence="1">RNA-directed DNA polymerase (Reverse transcriptase) domain containing protein</fullName>
    </submittedName>
</protein>
<comment type="caution">
    <text evidence="1">The sequence shown here is derived from an EMBL/GenBank/DDBJ whole genome shotgun (WGS) entry which is preliminary data.</text>
</comment>
<keyword evidence="1" id="KW-0808">Transferase</keyword>
<dbReference type="PANTHER" id="PTHR19446">
    <property type="entry name" value="REVERSE TRANSCRIPTASES"/>
    <property type="match status" value="1"/>
</dbReference>
<proteinExistence type="predicted"/>
<keyword evidence="1" id="KW-0548">Nucleotidyltransferase</keyword>
<dbReference type="GO" id="GO:0003964">
    <property type="term" value="F:RNA-directed DNA polymerase activity"/>
    <property type="evidence" value="ECO:0007669"/>
    <property type="project" value="UniProtKB-KW"/>
</dbReference>
<keyword evidence="2" id="KW-1185">Reference proteome</keyword>
<sequence>MKLLNQSLMGDVVGQIEGGTGKNLCADTEKAPPFTEREVEACLNDMSKNKAPGPDQITNDVYKLGGEQIIECLTKCYNNILETKTIPLSWNEAKIIALAKRETQATSRITGRSVFLPKATNSSPDFYKREWRGCWIEINPENKQGSANSFQQQTTYNSKFFF</sequence>
<name>A0AAV4I0S8_9GAST</name>
<organism evidence="1 2">
    <name type="scientific">Elysia marginata</name>
    <dbReference type="NCBI Taxonomy" id="1093978"/>
    <lineage>
        <taxon>Eukaryota</taxon>
        <taxon>Metazoa</taxon>
        <taxon>Spiralia</taxon>
        <taxon>Lophotrochozoa</taxon>
        <taxon>Mollusca</taxon>
        <taxon>Gastropoda</taxon>
        <taxon>Heterobranchia</taxon>
        <taxon>Euthyneura</taxon>
        <taxon>Panpulmonata</taxon>
        <taxon>Sacoglossa</taxon>
        <taxon>Placobranchoidea</taxon>
        <taxon>Plakobranchidae</taxon>
        <taxon>Elysia</taxon>
    </lineage>
</organism>
<keyword evidence="1" id="KW-0695">RNA-directed DNA polymerase</keyword>